<comment type="subunit">
    <text evidence="11">This enzyme consists of two polypeptide chains, which are synthesized in precursor form from a single polypeptide.</text>
</comment>
<comment type="caution">
    <text evidence="14">The sequence shown here is derived from an EMBL/GenBank/DDBJ whole genome shotgun (WGS) entry which is preliminary data.</text>
</comment>
<reference evidence="14 15" key="1">
    <citation type="journal article" date="2014" name="Genome Announc.">
        <title>Draft Genome Sequence of Kocuria palustris PEL.</title>
        <authorList>
            <person name="Sharma G."/>
            <person name="Khatri I."/>
            <person name="Subramanian S."/>
        </authorList>
    </citation>
    <scope>NUCLEOTIDE SEQUENCE [LARGE SCALE GENOMIC DNA]</scope>
    <source>
        <strain evidence="14 15">PEL</strain>
    </source>
</reference>
<accession>M2X906</accession>
<feature type="signal peptide" evidence="13">
    <location>
        <begin position="1"/>
        <end position="33"/>
    </location>
</feature>
<dbReference type="GO" id="GO:0006750">
    <property type="term" value="P:glutathione biosynthetic process"/>
    <property type="evidence" value="ECO:0007669"/>
    <property type="project" value="UniProtKB-KW"/>
</dbReference>
<feature type="active site" description="Nucleophile" evidence="9">
    <location>
        <position position="433"/>
    </location>
</feature>
<dbReference type="InterPro" id="IPR000101">
    <property type="entry name" value="GGT_peptidase"/>
</dbReference>
<comment type="catalytic activity">
    <reaction evidence="1 11">
        <text>an S-substituted glutathione + H2O = an S-substituted L-cysteinylglycine + L-glutamate</text>
        <dbReference type="Rhea" id="RHEA:59468"/>
        <dbReference type="ChEBI" id="CHEBI:15377"/>
        <dbReference type="ChEBI" id="CHEBI:29985"/>
        <dbReference type="ChEBI" id="CHEBI:90779"/>
        <dbReference type="ChEBI" id="CHEBI:143103"/>
        <dbReference type="EC" id="3.4.19.13"/>
    </reaction>
</comment>
<comment type="pathway">
    <text evidence="11">Sulfur metabolism; glutathione metabolism.</text>
</comment>
<evidence type="ECO:0000256" key="4">
    <source>
        <dbReference type="ARBA" id="ARBA00022679"/>
    </source>
</evidence>
<comment type="PTM">
    <text evidence="11">Cleaved by autocatalysis into a large and a small subunit.</text>
</comment>
<evidence type="ECO:0000313" key="15">
    <source>
        <dbReference type="Proteomes" id="UP000009877"/>
    </source>
</evidence>
<evidence type="ECO:0000256" key="12">
    <source>
        <dbReference type="SAM" id="MobiDB-lite"/>
    </source>
</evidence>
<sequence>MTQHSTGRITRRSALAAGAALGAGALGASQAMAAAPGPEAPVPSDPRLGSAPEPLKLNEAVGTTAAVSCVDPYASDIGLSILQGGGSAMDAAVAMAAALGVTEPYSCGIGGGGFLLYRDAATGLVHTIDGRETAPMSYTETQFTDASGAELDFDAVVNSGLSIGVPGTPAMWALAAERFGTLPLGALLEPAEQLARRGFVVDQHFHSQTDENAERFSRFPETARVFLRDGSAPEVGSTFANPDLAEVYRRLRTEGIDVFYRGDIGAAILAEANAPSAVSGQEVQGSPMTAADLARYSPVLRAPTVSAYRGMTVFGMAAPSSGGVAVGEILNLLEHYELRTGIGLAQLGETDYLHRFSEACATAFADRNRWVGDVADVPYAELLGDGFAAERAEIMRPSSARPRPIPFGWPDGDYTTAPPAGAAQPEPYEGQSTTHLNVVDQWGNAVSYTLTIEQTGGSGITVPGHGFLLNNELTDFNFVPVTPGVPDPNLPGPGKRPRSSMAPTIITDATGLRLVVGTPGGATIITSVAQIIAGHFERGLPLVDAIAAPRLSSRNDEDGEETDLGLAGSPAGRGLTGLGHHLAPREEKNWIGNASGISREAIGLVAAAETVRGGGGAARAW</sequence>
<dbReference type="PANTHER" id="PTHR43199:SF1">
    <property type="entry name" value="GLUTATHIONE HYDROLASE PROENZYME"/>
    <property type="match status" value="1"/>
</dbReference>
<evidence type="ECO:0000313" key="14">
    <source>
        <dbReference type="EMBL" id="EME35616.1"/>
    </source>
</evidence>
<dbReference type="NCBIfam" id="TIGR00066">
    <property type="entry name" value="g_glut_trans"/>
    <property type="match status" value="1"/>
</dbReference>
<keyword evidence="15" id="KW-1185">Reference proteome</keyword>
<evidence type="ECO:0000256" key="8">
    <source>
        <dbReference type="ARBA" id="ARBA00047417"/>
    </source>
</evidence>
<name>M2X906_9MICC</name>
<feature type="chain" id="PRO_5004028601" description="Glutathione hydrolase proenzyme" evidence="13">
    <location>
        <begin position="34"/>
        <end position="621"/>
    </location>
</feature>
<dbReference type="RefSeq" id="WP_006215731.1">
    <property type="nucleotide sequence ID" value="NZ_ANHZ02000028.1"/>
</dbReference>
<feature type="region of interest" description="Disordered" evidence="12">
    <location>
        <begin position="553"/>
        <end position="580"/>
    </location>
</feature>
<dbReference type="STRING" id="71999.KPaMU14_06535"/>
<evidence type="ECO:0000256" key="7">
    <source>
        <dbReference type="ARBA" id="ARBA00023315"/>
    </source>
</evidence>
<proteinExistence type="inferred from homology"/>
<evidence type="ECO:0000256" key="10">
    <source>
        <dbReference type="PIRSR" id="PIRSR600101-2"/>
    </source>
</evidence>
<dbReference type="Proteomes" id="UP000009877">
    <property type="component" value="Unassembled WGS sequence"/>
</dbReference>
<evidence type="ECO:0000256" key="5">
    <source>
        <dbReference type="ARBA" id="ARBA00022801"/>
    </source>
</evidence>
<evidence type="ECO:0000256" key="11">
    <source>
        <dbReference type="RuleBase" id="RU368036"/>
    </source>
</evidence>
<feature type="binding site" evidence="10">
    <location>
        <begin position="499"/>
        <end position="500"/>
    </location>
    <ligand>
        <name>L-glutamate</name>
        <dbReference type="ChEBI" id="CHEBI:29985"/>
    </ligand>
</feature>
<comment type="similarity">
    <text evidence="3 11">Belongs to the gamma-glutamyltransferase family.</text>
</comment>
<evidence type="ECO:0000256" key="6">
    <source>
        <dbReference type="ARBA" id="ARBA00023145"/>
    </source>
</evidence>
<evidence type="ECO:0000256" key="2">
    <source>
        <dbReference type="ARBA" id="ARBA00001089"/>
    </source>
</evidence>
<dbReference type="InterPro" id="IPR029055">
    <property type="entry name" value="Ntn_hydrolases_N"/>
</dbReference>
<dbReference type="PROSITE" id="PS51318">
    <property type="entry name" value="TAT"/>
    <property type="match status" value="1"/>
</dbReference>
<dbReference type="EMBL" id="ANHZ02000028">
    <property type="protein sequence ID" value="EME35616.1"/>
    <property type="molecule type" value="Genomic_DNA"/>
</dbReference>
<dbReference type="Pfam" id="PF01019">
    <property type="entry name" value="G_glu_transpept"/>
    <property type="match status" value="1"/>
</dbReference>
<evidence type="ECO:0000256" key="1">
    <source>
        <dbReference type="ARBA" id="ARBA00001049"/>
    </source>
</evidence>
<keyword evidence="4 11" id="KW-0808">Transferase</keyword>
<evidence type="ECO:0000256" key="3">
    <source>
        <dbReference type="ARBA" id="ARBA00009381"/>
    </source>
</evidence>
<protein>
    <recommendedName>
        <fullName evidence="11">Glutathione hydrolase proenzyme</fullName>
        <ecNumber evidence="11">2.3.2.2</ecNumber>
        <ecNumber evidence="11">3.4.19.13</ecNumber>
    </recommendedName>
    <component>
        <recommendedName>
            <fullName evidence="11">Glutathione hydrolase large chain</fullName>
        </recommendedName>
    </component>
    <component>
        <recommendedName>
            <fullName evidence="11">Glutathione hydrolase small chain</fullName>
        </recommendedName>
    </component>
</protein>
<comment type="catalytic activity">
    <reaction evidence="8 11">
        <text>an N-terminal (5-L-glutamyl)-[peptide] + an alpha-amino acid = 5-L-glutamyl amino acid + an N-terminal L-alpha-aminoacyl-[peptide]</text>
        <dbReference type="Rhea" id="RHEA:23904"/>
        <dbReference type="Rhea" id="RHEA-COMP:9780"/>
        <dbReference type="Rhea" id="RHEA-COMP:9795"/>
        <dbReference type="ChEBI" id="CHEBI:77644"/>
        <dbReference type="ChEBI" id="CHEBI:78597"/>
        <dbReference type="ChEBI" id="CHEBI:78599"/>
        <dbReference type="ChEBI" id="CHEBI:78608"/>
        <dbReference type="EC" id="2.3.2.2"/>
    </reaction>
</comment>
<keyword evidence="11" id="KW-0317">Glutathione biosynthesis</keyword>
<dbReference type="EC" id="3.4.19.13" evidence="11"/>
<dbReference type="AlphaFoldDB" id="M2X906"/>
<dbReference type="GO" id="GO:0036374">
    <property type="term" value="F:glutathione hydrolase activity"/>
    <property type="evidence" value="ECO:0007669"/>
    <property type="project" value="UniProtKB-UniRule"/>
</dbReference>
<feature type="region of interest" description="Disordered" evidence="12">
    <location>
        <begin position="32"/>
        <end position="52"/>
    </location>
</feature>
<dbReference type="PRINTS" id="PR01210">
    <property type="entry name" value="GGTRANSPTASE"/>
</dbReference>
<dbReference type="Gene3D" id="3.60.20.40">
    <property type="match status" value="1"/>
</dbReference>
<dbReference type="EC" id="2.3.2.2" evidence="11"/>
<feature type="binding site" evidence="10">
    <location>
        <position position="131"/>
    </location>
    <ligand>
        <name>L-glutamate</name>
        <dbReference type="ChEBI" id="CHEBI:29985"/>
    </ligand>
</feature>
<dbReference type="GO" id="GO:0103068">
    <property type="term" value="F:leukotriene C4 gamma-glutamyl transferase activity"/>
    <property type="evidence" value="ECO:0007669"/>
    <property type="project" value="UniProtKB-EC"/>
</dbReference>
<feature type="binding site" evidence="10">
    <location>
        <position position="475"/>
    </location>
    <ligand>
        <name>L-glutamate</name>
        <dbReference type="ChEBI" id="CHEBI:29985"/>
    </ligand>
</feature>
<dbReference type="InterPro" id="IPR043138">
    <property type="entry name" value="GGT_lsub"/>
</dbReference>
<dbReference type="PANTHER" id="PTHR43199">
    <property type="entry name" value="GLUTATHIONE HYDROLASE"/>
    <property type="match status" value="1"/>
</dbReference>
<keyword evidence="6 11" id="KW-0865">Zymogen</keyword>
<dbReference type="GO" id="GO:0006751">
    <property type="term" value="P:glutathione catabolic process"/>
    <property type="evidence" value="ECO:0007669"/>
    <property type="project" value="UniProtKB-UniRule"/>
</dbReference>
<feature type="binding site" evidence="10">
    <location>
        <position position="521"/>
    </location>
    <ligand>
        <name>L-glutamate</name>
        <dbReference type="ChEBI" id="CHEBI:29985"/>
    </ligand>
</feature>
<comment type="catalytic activity">
    <reaction evidence="2 11">
        <text>glutathione + H2O = L-cysteinylglycine + L-glutamate</text>
        <dbReference type="Rhea" id="RHEA:28807"/>
        <dbReference type="ChEBI" id="CHEBI:15377"/>
        <dbReference type="ChEBI" id="CHEBI:29985"/>
        <dbReference type="ChEBI" id="CHEBI:57925"/>
        <dbReference type="ChEBI" id="CHEBI:61694"/>
        <dbReference type="EC" id="3.4.19.13"/>
    </reaction>
</comment>
<dbReference type="InterPro" id="IPR006311">
    <property type="entry name" value="TAT_signal"/>
</dbReference>
<evidence type="ECO:0000256" key="13">
    <source>
        <dbReference type="SAM" id="SignalP"/>
    </source>
</evidence>
<organism evidence="14 15">
    <name type="scientific">Kocuria palustris PEL</name>
    <dbReference type="NCBI Taxonomy" id="1236550"/>
    <lineage>
        <taxon>Bacteria</taxon>
        <taxon>Bacillati</taxon>
        <taxon>Actinomycetota</taxon>
        <taxon>Actinomycetes</taxon>
        <taxon>Micrococcales</taxon>
        <taxon>Micrococcaceae</taxon>
        <taxon>Kocuria</taxon>
    </lineage>
</organism>
<dbReference type="InterPro" id="IPR051792">
    <property type="entry name" value="GGT_bact"/>
</dbReference>
<keyword evidence="13" id="KW-0732">Signal</keyword>
<dbReference type="InterPro" id="IPR043137">
    <property type="entry name" value="GGT_ssub_C"/>
</dbReference>
<dbReference type="UniPathway" id="UPA00204"/>
<evidence type="ECO:0000256" key="9">
    <source>
        <dbReference type="PIRSR" id="PIRSR600101-1"/>
    </source>
</evidence>
<dbReference type="SUPFAM" id="SSF56235">
    <property type="entry name" value="N-terminal nucleophile aminohydrolases (Ntn hydrolases)"/>
    <property type="match status" value="1"/>
</dbReference>
<keyword evidence="7 11" id="KW-0012">Acyltransferase</keyword>
<gene>
    <name evidence="14" type="ORF">C884_01503</name>
</gene>
<dbReference type="Gene3D" id="1.10.246.130">
    <property type="match status" value="1"/>
</dbReference>
<keyword evidence="5 11" id="KW-0378">Hydrolase</keyword>